<evidence type="ECO:0000313" key="2">
    <source>
        <dbReference type="Proteomes" id="UP000220006"/>
    </source>
</evidence>
<evidence type="ECO:0000313" key="1">
    <source>
        <dbReference type="EMBL" id="PEC21753.1"/>
    </source>
</evidence>
<dbReference type="AlphaFoldDB" id="A0A2A7HY59"/>
<dbReference type="Proteomes" id="UP000220006">
    <property type="component" value="Unassembled WGS sequence"/>
</dbReference>
<reference evidence="1 2" key="1">
    <citation type="submission" date="2017-09" db="EMBL/GenBank/DDBJ databases">
        <title>Large-scale bioinformatics analysis of Bacillus genomes uncovers conserved roles of natural products in bacterial physiology.</title>
        <authorList>
            <consortium name="Agbiome Team Llc"/>
            <person name="Bleich R.M."/>
            <person name="Grubbs K.J."/>
            <person name="Santa Maria K.C."/>
            <person name="Allen S.E."/>
            <person name="Farag S."/>
            <person name="Shank E.A."/>
            <person name="Bowers A."/>
        </authorList>
    </citation>
    <scope>NUCLEOTIDE SEQUENCE [LARGE SCALE GENOMIC DNA]</scope>
    <source>
        <strain evidence="1 2">AFS096845</strain>
    </source>
</reference>
<name>A0A2A7HY59_BACCE</name>
<sequence length="204" mass="23996">MSTKDIMKISIQNVREVINNSILLLRDVDNMVSREGLTSLFGNTLGTETSKNIGQPMDQNSYTTFFPQFMCRVYVDHNELQENRVEKVTIVNVQLYHANCPLLYPTVIAGVFKLPRTFTAQEIKEEVNYWWLKYAAFEYCSYEELKFDGTSITKKPWIEEDDETKVVFWCHELHTFENQGDVERKIVEQIREYKNFPTYTNEGC</sequence>
<comment type="caution">
    <text evidence="1">The sequence shown here is derived from an EMBL/GenBank/DDBJ whole genome shotgun (WGS) entry which is preliminary data.</text>
</comment>
<accession>A0A2A7HY59</accession>
<dbReference type="EMBL" id="NVLK01000024">
    <property type="protein sequence ID" value="PEC21753.1"/>
    <property type="molecule type" value="Genomic_DNA"/>
</dbReference>
<organism evidence="1 2">
    <name type="scientific">Bacillus cereus</name>
    <dbReference type="NCBI Taxonomy" id="1396"/>
    <lineage>
        <taxon>Bacteria</taxon>
        <taxon>Bacillati</taxon>
        <taxon>Bacillota</taxon>
        <taxon>Bacilli</taxon>
        <taxon>Bacillales</taxon>
        <taxon>Bacillaceae</taxon>
        <taxon>Bacillus</taxon>
        <taxon>Bacillus cereus group</taxon>
    </lineage>
</organism>
<gene>
    <name evidence="1" type="ORF">COM96_11925</name>
</gene>
<proteinExistence type="predicted"/>
<protein>
    <submittedName>
        <fullName evidence="1">Uncharacterized protein</fullName>
    </submittedName>
</protein>